<dbReference type="InterPro" id="IPR001296">
    <property type="entry name" value="Glyco_trans_1"/>
</dbReference>
<name>A0A1I3B9D2_9PLAN</name>
<reference evidence="4" key="1">
    <citation type="submission" date="2016-10" db="EMBL/GenBank/DDBJ databases">
        <authorList>
            <person name="Varghese N."/>
            <person name="Submissions S."/>
        </authorList>
    </citation>
    <scope>NUCLEOTIDE SEQUENCE [LARGE SCALE GENOMIC DNA]</scope>
    <source>
        <strain evidence="4">DSM 26348</strain>
    </source>
</reference>
<proteinExistence type="predicted"/>
<evidence type="ECO:0000313" key="4">
    <source>
        <dbReference type="Proteomes" id="UP000199518"/>
    </source>
</evidence>
<dbReference type="Pfam" id="PF13439">
    <property type="entry name" value="Glyco_transf_4"/>
    <property type="match status" value="1"/>
</dbReference>
<dbReference type="AlphaFoldDB" id="A0A1I3B9D2"/>
<protein>
    <submittedName>
        <fullName evidence="3">Glycosyltransferase involved in cell wall bisynthesis</fullName>
    </submittedName>
</protein>
<dbReference type="Gene3D" id="3.40.50.2000">
    <property type="entry name" value="Glycogen Phosphorylase B"/>
    <property type="match status" value="2"/>
</dbReference>
<sequence>MPVSPRSRPCIMQVMGTGNQYGGLEKHFFDLCNRLSADYEVVAVGHPDQAHGLKEGVHFESIGRHMGRRNPLTLFRMMNLIRRWKPDVIHAHANRAAEMVSHVKFCTRARCVATVHNIKQWHFAFRGFDQIIAVSRGVAASIPLKNVTVVYNGIRPPAAAETHQRSFLASQFQLSADKPIALSIGRLAHEKGYDVLIEAWKQIPAQLVIVGEGPERKKLESQIAAAGVSDRVRLAGFRKDVPALLASADMKIIASRREGFPYTLVEALMCRAVIVSTDVPGATEFVPAEYLAPREDMRALRNCILGTLSNLPAAKARYEPIWQTAARELTVETMVKNTVATYFPAARKVA</sequence>
<dbReference type="CDD" id="cd03811">
    <property type="entry name" value="GT4_GT28_WabH-like"/>
    <property type="match status" value="1"/>
</dbReference>
<dbReference type="PANTHER" id="PTHR12526:SF630">
    <property type="entry name" value="GLYCOSYLTRANSFERASE"/>
    <property type="match status" value="1"/>
</dbReference>
<dbReference type="Proteomes" id="UP000199518">
    <property type="component" value="Unassembled WGS sequence"/>
</dbReference>
<evidence type="ECO:0000259" key="1">
    <source>
        <dbReference type="Pfam" id="PF00534"/>
    </source>
</evidence>
<keyword evidence="4" id="KW-1185">Reference proteome</keyword>
<dbReference type="RefSeq" id="WP_092047267.1">
    <property type="nucleotide sequence ID" value="NZ_FOQD01000001.1"/>
</dbReference>
<feature type="domain" description="Glycosyltransferase subfamily 4-like N-terminal" evidence="2">
    <location>
        <begin position="21"/>
        <end position="154"/>
    </location>
</feature>
<dbReference type="Pfam" id="PF00534">
    <property type="entry name" value="Glycos_transf_1"/>
    <property type="match status" value="1"/>
</dbReference>
<dbReference type="GO" id="GO:0016757">
    <property type="term" value="F:glycosyltransferase activity"/>
    <property type="evidence" value="ECO:0007669"/>
    <property type="project" value="InterPro"/>
</dbReference>
<dbReference type="OrthoDB" id="9804196at2"/>
<keyword evidence="3" id="KW-0808">Transferase</keyword>
<dbReference type="SUPFAM" id="SSF53756">
    <property type="entry name" value="UDP-Glycosyltransferase/glycogen phosphorylase"/>
    <property type="match status" value="1"/>
</dbReference>
<feature type="domain" description="Glycosyl transferase family 1" evidence="1">
    <location>
        <begin position="171"/>
        <end position="289"/>
    </location>
</feature>
<dbReference type="PANTHER" id="PTHR12526">
    <property type="entry name" value="GLYCOSYLTRANSFERASE"/>
    <property type="match status" value="1"/>
</dbReference>
<evidence type="ECO:0000259" key="2">
    <source>
        <dbReference type="Pfam" id="PF13439"/>
    </source>
</evidence>
<organism evidence="3 4">
    <name type="scientific">Planctomicrobium piriforme</name>
    <dbReference type="NCBI Taxonomy" id="1576369"/>
    <lineage>
        <taxon>Bacteria</taxon>
        <taxon>Pseudomonadati</taxon>
        <taxon>Planctomycetota</taxon>
        <taxon>Planctomycetia</taxon>
        <taxon>Planctomycetales</taxon>
        <taxon>Planctomycetaceae</taxon>
        <taxon>Planctomicrobium</taxon>
    </lineage>
</organism>
<evidence type="ECO:0000313" key="3">
    <source>
        <dbReference type="EMBL" id="SFH58579.1"/>
    </source>
</evidence>
<gene>
    <name evidence="3" type="ORF">SAMN05421753_101301</name>
</gene>
<dbReference type="EMBL" id="FOQD01000001">
    <property type="protein sequence ID" value="SFH58579.1"/>
    <property type="molecule type" value="Genomic_DNA"/>
</dbReference>
<accession>A0A1I3B9D2</accession>
<dbReference type="STRING" id="1576369.SAMN05421753_101301"/>
<dbReference type="InterPro" id="IPR028098">
    <property type="entry name" value="Glyco_trans_4-like_N"/>
</dbReference>